<evidence type="ECO:0000313" key="3">
    <source>
        <dbReference type="Proteomes" id="UP000187148"/>
    </source>
</evidence>
<gene>
    <name evidence="2" type="ORF">BWI95_15145</name>
</gene>
<evidence type="ECO:0000313" key="2">
    <source>
        <dbReference type="EMBL" id="APZ07667.1"/>
    </source>
</evidence>
<dbReference type="KEGG" id="kco:BWI95_15145"/>
<keyword evidence="1" id="KW-0732">Signal</keyword>
<dbReference type="RefSeq" id="WP_054802949.1">
    <property type="nucleotide sequence ID" value="NZ_CP019445.1"/>
</dbReference>
<feature type="chain" id="PRO_5032628511" evidence="1">
    <location>
        <begin position="23"/>
        <end position="67"/>
    </location>
</feature>
<dbReference type="GeneID" id="77484009"/>
<dbReference type="Proteomes" id="UP000187148">
    <property type="component" value="Chromosome"/>
</dbReference>
<protein>
    <submittedName>
        <fullName evidence="2">Uncharacterized protein</fullName>
    </submittedName>
</protein>
<feature type="signal peptide" evidence="1">
    <location>
        <begin position="1"/>
        <end position="22"/>
    </location>
</feature>
<reference evidence="2 3" key="1">
    <citation type="submission" date="2017-01" db="EMBL/GenBank/DDBJ databases">
        <authorList>
            <person name="Cao J.-M."/>
        </authorList>
    </citation>
    <scope>NUCLEOTIDE SEQUENCE [LARGE SCALE GENOMIC DNA]</scope>
    <source>
        <strain evidence="2 3">888-76</strain>
    </source>
</reference>
<dbReference type="EMBL" id="CP019445">
    <property type="protein sequence ID" value="APZ07667.1"/>
    <property type="molecule type" value="Genomic_DNA"/>
</dbReference>
<keyword evidence="3" id="KW-1185">Reference proteome</keyword>
<proteinExistence type="predicted"/>
<dbReference type="AlphaFoldDB" id="A0A831EES4"/>
<organism evidence="2 3">
    <name type="scientific">Kosakonia cowanii JCM 10956 = DSM 18146</name>
    <dbReference type="NCBI Taxonomy" id="1300165"/>
    <lineage>
        <taxon>Bacteria</taxon>
        <taxon>Pseudomonadati</taxon>
        <taxon>Pseudomonadota</taxon>
        <taxon>Gammaproteobacteria</taxon>
        <taxon>Enterobacterales</taxon>
        <taxon>Enterobacteriaceae</taxon>
        <taxon>Kosakonia</taxon>
    </lineage>
</organism>
<evidence type="ECO:0000256" key="1">
    <source>
        <dbReference type="SAM" id="SignalP"/>
    </source>
</evidence>
<sequence>MKTITTTAAALVISALSFSAFAAQPAQSTNHITSIEAGSNMIPGTHAVKGTNDAAFNAHTLVAGGWE</sequence>
<accession>A0A831EES4</accession>
<name>A0A831EES4_9ENTR</name>